<gene>
    <name evidence="3" type="ORF">HICCMSTLAB_LOCUS8518</name>
</gene>
<evidence type="ECO:0000313" key="3">
    <source>
        <dbReference type="EMBL" id="CAG5097053.1"/>
    </source>
</evidence>
<dbReference type="GO" id="GO:0080090">
    <property type="term" value="P:regulation of primary metabolic process"/>
    <property type="evidence" value="ECO:0007669"/>
    <property type="project" value="UniProtKB-ARBA"/>
</dbReference>
<accession>A0A8J2MV21</accession>
<proteinExistence type="inferred from homology"/>
<evidence type="ECO:0000256" key="1">
    <source>
        <dbReference type="ARBA" id="ARBA00025788"/>
    </source>
</evidence>
<protein>
    <submittedName>
        <fullName evidence="3">Similar to CG6153: PITH domain-containing protein CG6153 (Drosophila melanogaster)</fullName>
    </submittedName>
</protein>
<keyword evidence="4" id="KW-1185">Reference proteome</keyword>
<dbReference type="GO" id="GO:0005737">
    <property type="term" value="C:cytoplasm"/>
    <property type="evidence" value="ECO:0007669"/>
    <property type="project" value="UniProtKB-ARBA"/>
</dbReference>
<dbReference type="InterPro" id="IPR008979">
    <property type="entry name" value="Galactose-bd-like_sf"/>
</dbReference>
<dbReference type="InterPro" id="IPR045099">
    <property type="entry name" value="PITH1-like"/>
</dbReference>
<comment type="caution">
    <text evidence="3">The sequence shown here is derived from an EMBL/GenBank/DDBJ whole genome shotgun (WGS) entry which is preliminary data.</text>
</comment>
<feature type="domain" description="PITH" evidence="2">
    <location>
        <begin position="11"/>
        <end position="183"/>
    </location>
</feature>
<evidence type="ECO:0000259" key="2">
    <source>
        <dbReference type="PROSITE" id="PS51532"/>
    </source>
</evidence>
<dbReference type="GO" id="GO:0005634">
    <property type="term" value="C:nucleus"/>
    <property type="evidence" value="ECO:0007669"/>
    <property type="project" value="TreeGrafter"/>
</dbReference>
<name>A0A8J2MV21_COTCN</name>
<evidence type="ECO:0000313" key="4">
    <source>
        <dbReference type="Proteomes" id="UP000786811"/>
    </source>
</evidence>
<dbReference type="PANTHER" id="PTHR12175">
    <property type="entry name" value="AD039 HT014 THIOREDOXIN FAMILY TRP26"/>
    <property type="match status" value="1"/>
</dbReference>
<dbReference type="SUPFAM" id="SSF49785">
    <property type="entry name" value="Galactose-binding domain-like"/>
    <property type="match status" value="1"/>
</dbReference>
<dbReference type="GO" id="GO:0060255">
    <property type="term" value="P:regulation of macromolecule metabolic process"/>
    <property type="evidence" value="ECO:0007669"/>
    <property type="project" value="UniProtKB-ARBA"/>
</dbReference>
<dbReference type="EMBL" id="CAJNRD030001121">
    <property type="protein sequence ID" value="CAG5097053.1"/>
    <property type="molecule type" value="Genomic_DNA"/>
</dbReference>
<comment type="similarity">
    <text evidence="1">Belongs to the PITHD1 family.</text>
</comment>
<dbReference type="AlphaFoldDB" id="A0A8J2MV21"/>
<dbReference type="InterPro" id="IPR037047">
    <property type="entry name" value="PITH_dom_sf"/>
</dbReference>
<dbReference type="OrthoDB" id="2635at2759"/>
<reference evidence="3" key="1">
    <citation type="submission" date="2021-04" db="EMBL/GenBank/DDBJ databases">
        <authorList>
            <person name="Chebbi M.A.C M."/>
        </authorList>
    </citation>
    <scope>NUCLEOTIDE SEQUENCE</scope>
</reference>
<dbReference type="GO" id="GO:0045654">
    <property type="term" value="P:positive regulation of megakaryocyte differentiation"/>
    <property type="evidence" value="ECO:0007669"/>
    <property type="project" value="UniProtKB-ARBA"/>
</dbReference>
<organism evidence="3 4">
    <name type="scientific">Cotesia congregata</name>
    <name type="common">Parasitoid wasp</name>
    <name type="synonym">Apanteles congregatus</name>
    <dbReference type="NCBI Taxonomy" id="51543"/>
    <lineage>
        <taxon>Eukaryota</taxon>
        <taxon>Metazoa</taxon>
        <taxon>Ecdysozoa</taxon>
        <taxon>Arthropoda</taxon>
        <taxon>Hexapoda</taxon>
        <taxon>Insecta</taxon>
        <taxon>Pterygota</taxon>
        <taxon>Neoptera</taxon>
        <taxon>Endopterygota</taxon>
        <taxon>Hymenoptera</taxon>
        <taxon>Apocrita</taxon>
        <taxon>Ichneumonoidea</taxon>
        <taxon>Braconidae</taxon>
        <taxon>Microgastrinae</taxon>
        <taxon>Cotesia</taxon>
    </lineage>
</organism>
<sequence length="201" mass="23164">MEHRCDCGDSHSETDLGVQYNLYQKIDFENVECLNEYQENTGKSVFKPWEERLNRDKYVESDADDELLFNIPFTGNIKLKGLIVMGGPDDSSPSTVKLFKNKPHMTFDDVELEPDQTFELCKDDYGVHEYPIRVVKFSSVHHLTLHFSGNGGAERTRIDYIGFKGEWTPRHQHGVTICCYESRPQISDHVTDSNVVNKEIQ</sequence>
<dbReference type="Proteomes" id="UP000786811">
    <property type="component" value="Unassembled WGS sequence"/>
</dbReference>
<dbReference type="PROSITE" id="PS51532">
    <property type="entry name" value="PITH"/>
    <property type="match status" value="1"/>
</dbReference>
<dbReference type="Gene3D" id="2.60.120.470">
    <property type="entry name" value="PITH domain"/>
    <property type="match status" value="1"/>
</dbReference>
<dbReference type="PANTHER" id="PTHR12175:SF1">
    <property type="entry name" value="PITH DOMAIN-CONTAINING PROTEIN 1"/>
    <property type="match status" value="1"/>
</dbReference>
<dbReference type="Pfam" id="PF06201">
    <property type="entry name" value="PITH"/>
    <property type="match status" value="1"/>
</dbReference>
<dbReference type="FunFam" id="2.60.120.470:FF:000002">
    <property type="entry name" value="PITH domain-containing protein 1"/>
    <property type="match status" value="1"/>
</dbReference>
<dbReference type="InterPro" id="IPR010400">
    <property type="entry name" value="PITH_dom"/>
</dbReference>